<organism evidence="1 2">
    <name type="scientific">Aureobasidium pullulans</name>
    <name type="common">Black yeast</name>
    <name type="synonym">Pullularia pullulans</name>
    <dbReference type="NCBI Taxonomy" id="5580"/>
    <lineage>
        <taxon>Eukaryota</taxon>
        <taxon>Fungi</taxon>
        <taxon>Dikarya</taxon>
        <taxon>Ascomycota</taxon>
        <taxon>Pezizomycotina</taxon>
        <taxon>Dothideomycetes</taxon>
        <taxon>Dothideomycetidae</taxon>
        <taxon>Dothideales</taxon>
        <taxon>Saccotheciaceae</taxon>
        <taxon>Aureobasidium</taxon>
    </lineage>
</organism>
<proteinExistence type="predicted"/>
<protein>
    <submittedName>
        <fullName evidence="1">Uncharacterized protein</fullName>
    </submittedName>
</protein>
<name>A0ABR0TQJ3_AURPU</name>
<accession>A0ABR0TQJ3</accession>
<gene>
    <name evidence="1" type="ORF">QM012_005731</name>
</gene>
<dbReference type="Proteomes" id="UP001341245">
    <property type="component" value="Unassembled WGS sequence"/>
</dbReference>
<sequence length="169" mass="18360">MAWFRAFVPIFTGFCYVSNMLEISLPYCTAVKSGDKNAIVKSLVAASKAGSANANFAQGGFGQSDEDSPIAQALQIISSQPSPGLDTLSEEELDEFLAGLEAPKPTTMLTVATSMPTKRSTPSRYDPDAEAEMKRIADQFGLERCPWFVDIPGPCWWPKHDKPAKQPPS</sequence>
<dbReference type="EMBL" id="JASGXD010000003">
    <property type="protein sequence ID" value="KAK6006723.1"/>
    <property type="molecule type" value="Genomic_DNA"/>
</dbReference>
<comment type="caution">
    <text evidence="1">The sequence shown here is derived from an EMBL/GenBank/DDBJ whole genome shotgun (WGS) entry which is preliminary data.</text>
</comment>
<evidence type="ECO:0000313" key="1">
    <source>
        <dbReference type="EMBL" id="KAK6006723.1"/>
    </source>
</evidence>
<evidence type="ECO:0000313" key="2">
    <source>
        <dbReference type="Proteomes" id="UP001341245"/>
    </source>
</evidence>
<reference evidence="1 2" key="1">
    <citation type="submission" date="2023-11" db="EMBL/GenBank/DDBJ databases">
        <title>Draft genome sequence and annotation of the polyextremotolerant black yeast-like fungus Aureobasidium pullulans NRRL 62042.</title>
        <authorList>
            <person name="Dielentheis-Frenken M.R.E."/>
            <person name="Wibberg D."/>
            <person name="Blank L.M."/>
            <person name="Tiso T."/>
        </authorList>
    </citation>
    <scope>NUCLEOTIDE SEQUENCE [LARGE SCALE GENOMIC DNA]</scope>
    <source>
        <strain evidence="1 2">NRRL 62042</strain>
    </source>
</reference>
<keyword evidence="2" id="KW-1185">Reference proteome</keyword>